<proteinExistence type="predicted"/>
<feature type="transmembrane region" description="Helical" evidence="1">
    <location>
        <begin position="58"/>
        <end position="79"/>
    </location>
</feature>
<evidence type="ECO:0000313" key="2">
    <source>
        <dbReference type="EMBL" id="MBZ1350290.1"/>
    </source>
</evidence>
<feature type="transmembrane region" description="Helical" evidence="1">
    <location>
        <begin position="15"/>
        <end position="37"/>
    </location>
</feature>
<dbReference type="RefSeq" id="WP_259660671.1">
    <property type="nucleotide sequence ID" value="NZ_JAHXRI010000006.1"/>
</dbReference>
<dbReference type="AlphaFoldDB" id="A0A953N813"/>
<name>A0A953N813_9BURK</name>
<dbReference type="SUPFAM" id="SSF81324">
    <property type="entry name" value="Voltage-gated potassium channels"/>
    <property type="match status" value="1"/>
</dbReference>
<organism evidence="2 3">
    <name type="scientific">Zwartia hollandica</name>
    <dbReference type="NCBI Taxonomy" id="324606"/>
    <lineage>
        <taxon>Bacteria</taxon>
        <taxon>Pseudomonadati</taxon>
        <taxon>Pseudomonadota</taxon>
        <taxon>Betaproteobacteria</taxon>
        <taxon>Burkholderiales</taxon>
        <taxon>Alcaligenaceae</taxon>
        <taxon>Zwartia</taxon>
    </lineage>
</organism>
<evidence type="ECO:0000256" key="1">
    <source>
        <dbReference type="SAM" id="Phobius"/>
    </source>
</evidence>
<evidence type="ECO:0000313" key="3">
    <source>
        <dbReference type="Proteomes" id="UP000739565"/>
    </source>
</evidence>
<gene>
    <name evidence="2" type="ORF">KZZ10_06485</name>
</gene>
<keyword evidence="1" id="KW-0472">Membrane</keyword>
<dbReference type="EMBL" id="JAHXRI010000006">
    <property type="protein sequence ID" value="MBZ1350290.1"/>
    <property type="molecule type" value="Genomic_DNA"/>
</dbReference>
<accession>A0A953N813</accession>
<keyword evidence="1" id="KW-1133">Transmembrane helix</keyword>
<protein>
    <recommendedName>
        <fullName evidence="4">Potassium channel domain-containing protein</fullName>
    </recommendedName>
</protein>
<feature type="transmembrane region" description="Helical" evidence="1">
    <location>
        <begin position="118"/>
        <end position="142"/>
    </location>
</feature>
<reference evidence="2" key="1">
    <citation type="submission" date="2021-07" db="EMBL/GenBank/DDBJ databases">
        <title>New genus and species of the family Alcaligenaceae.</title>
        <authorList>
            <person name="Hahn M.W."/>
        </authorList>
    </citation>
    <scope>NUCLEOTIDE SEQUENCE</scope>
    <source>
        <strain evidence="2">LF4-65</strain>
    </source>
</reference>
<sequence>MLTNSSADVFNADALLYGGVMLFLILVVHATYMFLVTRQYEVITDALIESKRYVWVQLVFYVMAFLLALSHLLEIYIWGSALSIFGLIKDEHQAMVFAGSAYTTVGFGTNPLPPSWDLIMVMIALSGMISFGWSISVLLNMTQIIHTARQKRKESSQLKE</sequence>
<keyword evidence="1" id="KW-0812">Transmembrane</keyword>
<keyword evidence="3" id="KW-1185">Reference proteome</keyword>
<evidence type="ECO:0008006" key="4">
    <source>
        <dbReference type="Google" id="ProtNLM"/>
    </source>
</evidence>
<dbReference type="Proteomes" id="UP000739565">
    <property type="component" value="Unassembled WGS sequence"/>
</dbReference>
<comment type="caution">
    <text evidence="2">The sequence shown here is derived from an EMBL/GenBank/DDBJ whole genome shotgun (WGS) entry which is preliminary data.</text>
</comment>